<dbReference type="InterPro" id="IPR001932">
    <property type="entry name" value="PPM-type_phosphatase-like_dom"/>
</dbReference>
<dbReference type="InterPro" id="IPR036457">
    <property type="entry name" value="PPM-type-like_dom_sf"/>
</dbReference>
<dbReference type="EMBL" id="MDGM01000001">
    <property type="protein sequence ID" value="PIB26813.1"/>
    <property type="molecule type" value="Genomic_DNA"/>
</dbReference>
<dbReference type="SMART" id="SM00331">
    <property type="entry name" value="PP2C_SIG"/>
    <property type="match status" value="1"/>
</dbReference>
<feature type="domain" description="PPM-type phosphatase" evidence="1">
    <location>
        <begin position="5"/>
        <end position="248"/>
    </location>
</feature>
<dbReference type="Gene3D" id="3.60.40.10">
    <property type="entry name" value="PPM-type phosphatase domain"/>
    <property type="match status" value="1"/>
</dbReference>
<dbReference type="SMART" id="SM00332">
    <property type="entry name" value="PP2Cc"/>
    <property type="match status" value="1"/>
</dbReference>
<organism evidence="2 3">
    <name type="scientific">Paramylibacter kogurei</name>
    <dbReference type="NCBI Taxonomy" id="1889778"/>
    <lineage>
        <taxon>Bacteria</taxon>
        <taxon>Pseudomonadati</taxon>
        <taxon>Pseudomonadota</taxon>
        <taxon>Alphaproteobacteria</taxon>
        <taxon>Rhodobacterales</taxon>
        <taxon>Paracoccaceae</taxon>
        <taxon>Paramylibacter</taxon>
    </lineage>
</organism>
<gene>
    <name evidence="2" type="ORF">BFP76_10460</name>
</gene>
<dbReference type="CDD" id="cd00143">
    <property type="entry name" value="PP2Cc"/>
    <property type="match status" value="1"/>
</dbReference>
<reference evidence="2 3" key="1">
    <citation type="submission" date="2016-08" db="EMBL/GenBank/DDBJ databases">
        <title>Draft genome of Amylibacter sp. strain 4G11.</title>
        <authorList>
            <person name="Wong S.-K."/>
            <person name="Hamasaki K."/>
            <person name="Yoshizawa S."/>
        </authorList>
    </citation>
    <scope>NUCLEOTIDE SEQUENCE [LARGE SCALE GENOMIC DNA]</scope>
    <source>
        <strain evidence="2 3">4G11</strain>
    </source>
</reference>
<evidence type="ECO:0000313" key="2">
    <source>
        <dbReference type="EMBL" id="PIB26813.1"/>
    </source>
</evidence>
<protein>
    <recommendedName>
        <fullName evidence="1">PPM-type phosphatase domain-containing protein</fullName>
    </recommendedName>
</protein>
<accession>A0A2G5KCR9</accession>
<sequence length="249" mass="26953">MTLKTQTSWAMSKGTRQVQEDVLHYWFDESGENGYIIIADGMGGHTSGDIAATLTVEAVDTTLRTPEQNPPVQLKTAVDRANKTLANYIARNPQTAGMGTTLIAVVIANGEIYWASVGDSPFYLIRDGKILRLNEDHSMAIQIDQMAMAGQISQKAAAEHPHRAALTSVIMGGEIARIDLRNTPFKMRTGDVFIPATDGLHSLKIQQLLTIVQNAPRDADKICASIAASIDAQKNPNQDNLAICVALVL</sequence>
<keyword evidence="3" id="KW-1185">Reference proteome</keyword>
<dbReference type="AlphaFoldDB" id="A0A2G5KCR9"/>
<dbReference type="Proteomes" id="UP000231516">
    <property type="component" value="Unassembled WGS sequence"/>
</dbReference>
<dbReference type="OrthoDB" id="9801841at2"/>
<proteinExistence type="predicted"/>
<dbReference type="RefSeq" id="WP_099591156.1">
    <property type="nucleotide sequence ID" value="NZ_MDGM01000001.1"/>
</dbReference>
<comment type="caution">
    <text evidence="2">The sequence shown here is derived from an EMBL/GenBank/DDBJ whole genome shotgun (WGS) entry which is preliminary data.</text>
</comment>
<dbReference type="Pfam" id="PF13672">
    <property type="entry name" value="PP2C_2"/>
    <property type="match status" value="1"/>
</dbReference>
<name>A0A2G5KCR9_9RHOB</name>
<dbReference type="SUPFAM" id="SSF81606">
    <property type="entry name" value="PP2C-like"/>
    <property type="match status" value="1"/>
</dbReference>
<evidence type="ECO:0000313" key="3">
    <source>
        <dbReference type="Proteomes" id="UP000231516"/>
    </source>
</evidence>
<evidence type="ECO:0000259" key="1">
    <source>
        <dbReference type="PROSITE" id="PS51746"/>
    </source>
</evidence>
<dbReference type="PROSITE" id="PS51746">
    <property type="entry name" value="PPM_2"/>
    <property type="match status" value="1"/>
</dbReference>